<feature type="coiled-coil region" evidence="1">
    <location>
        <begin position="456"/>
        <end position="493"/>
    </location>
</feature>
<keyword evidence="3" id="KW-1185">Reference proteome</keyword>
<keyword evidence="2" id="KW-0030">Aminoacyl-tRNA synthetase</keyword>
<gene>
    <name evidence="2" type="ORF">FIE12Z_232</name>
</gene>
<evidence type="ECO:0000256" key="1">
    <source>
        <dbReference type="SAM" id="Coils"/>
    </source>
</evidence>
<proteinExistence type="predicted"/>
<keyword evidence="2" id="KW-0436">Ligase</keyword>
<evidence type="ECO:0000313" key="2">
    <source>
        <dbReference type="EMBL" id="RFN55586.1"/>
    </source>
</evidence>
<dbReference type="GO" id="GO:0004812">
    <property type="term" value="F:aminoacyl-tRNA ligase activity"/>
    <property type="evidence" value="ECO:0007669"/>
    <property type="project" value="UniProtKB-KW"/>
</dbReference>
<reference evidence="2 3" key="1">
    <citation type="journal article" date="2018" name="PLoS Pathog.">
        <title>Evolution of structural diversity of trichothecenes, a family of toxins produced by plant pathogenic and entomopathogenic fungi.</title>
        <authorList>
            <person name="Proctor R.H."/>
            <person name="McCormick S.P."/>
            <person name="Kim H.S."/>
            <person name="Cardoza R.E."/>
            <person name="Stanley A.M."/>
            <person name="Lindo L."/>
            <person name="Kelly A."/>
            <person name="Brown D.W."/>
            <person name="Lee T."/>
            <person name="Vaughan M.M."/>
            <person name="Alexander N.J."/>
            <person name="Busman M."/>
            <person name="Gutierrez S."/>
        </authorList>
    </citation>
    <scope>NUCLEOTIDE SEQUENCE [LARGE SCALE GENOMIC DNA]</scope>
    <source>
        <strain evidence="2 3">NRRL 13405</strain>
    </source>
</reference>
<protein>
    <submittedName>
        <fullName evidence="2">Arginyl-trna synthetase</fullName>
    </submittedName>
</protein>
<accession>A0A395N620</accession>
<organism evidence="2 3">
    <name type="scientific">Fusarium flagelliforme</name>
    <dbReference type="NCBI Taxonomy" id="2675880"/>
    <lineage>
        <taxon>Eukaryota</taxon>
        <taxon>Fungi</taxon>
        <taxon>Dikarya</taxon>
        <taxon>Ascomycota</taxon>
        <taxon>Pezizomycotina</taxon>
        <taxon>Sordariomycetes</taxon>
        <taxon>Hypocreomycetidae</taxon>
        <taxon>Hypocreales</taxon>
        <taxon>Nectriaceae</taxon>
        <taxon>Fusarium</taxon>
        <taxon>Fusarium incarnatum-equiseti species complex</taxon>
    </lineage>
</organism>
<dbReference type="AlphaFoldDB" id="A0A395N620"/>
<keyword evidence="1" id="KW-0175">Coiled coil</keyword>
<sequence length="542" mass="62607">MQFLRRNTAPPPTLPIHNGPSRVTNYLDWMTTATSVIWAEQDEWKKHYKMVKYSASEHNKPLIEVLKERNGNDFDEIPTVMNQHPSNRGEQETQRVEAFCQGAEPILLGLELANVEEPRAWVSDRNYWLVKDAATDRYGNVLGRIDLYNVLRKERFRESASGEMIGPIRQLFVSNPDGASVLAILKTANEFQVAALHDLLASYITTDPSPSISLKVSDFWNTSYVISFTLPFYAIGRRRKQDKRTLHDDKLRARYDLDSLNLEEVGPILTDTEGSPLQERLVLHEGLYSFSATGATEEHWTAYCFDDDFFENESRLLEDEEEIESSEGGIDPIIVEAEMKDTATQWRPRQYSLVALATQLEKIHGHHECAHDVFKRSLESYTRNSRNGPNRHHNHSNEQDWKRFPDLLSKVIFYTMENVKEVDSFLKNDVQLSQASVPQGVLWQSLRNDIKALKALRAITENVKQLKRLGDKMEETKKSFKELRRERKLDRAEEQQSREERAKEFTIAVIVSLPLYYLGSQTQGLYTTGLRYPDFNCASIQW</sequence>
<name>A0A395N620_9HYPO</name>
<dbReference type="EMBL" id="PXXK01000005">
    <property type="protein sequence ID" value="RFN55586.1"/>
    <property type="molecule type" value="Genomic_DNA"/>
</dbReference>
<comment type="caution">
    <text evidence="2">The sequence shown here is derived from an EMBL/GenBank/DDBJ whole genome shotgun (WGS) entry which is preliminary data.</text>
</comment>
<evidence type="ECO:0000313" key="3">
    <source>
        <dbReference type="Proteomes" id="UP000265631"/>
    </source>
</evidence>
<dbReference type="Proteomes" id="UP000265631">
    <property type="component" value="Unassembled WGS sequence"/>
</dbReference>